<reference evidence="2 3" key="1">
    <citation type="journal article" date="2016" name="Nat. Commun.">
        <title>Thousands of microbial genomes shed light on interconnected biogeochemical processes in an aquifer system.</title>
        <authorList>
            <person name="Anantharaman K."/>
            <person name="Brown C.T."/>
            <person name="Hug L.A."/>
            <person name="Sharon I."/>
            <person name="Castelle C.J."/>
            <person name="Probst A.J."/>
            <person name="Thomas B.C."/>
            <person name="Singh A."/>
            <person name="Wilkins M.J."/>
            <person name="Karaoz U."/>
            <person name="Brodie E.L."/>
            <person name="Williams K.H."/>
            <person name="Hubbard S.S."/>
            <person name="Banfield J.F."/>
        </authorList>
    </citation>
    <scope>NUCLEOTIDE SEQUENCE [LARGE SCALE GENOMIC DNA]</scope>
</reference>
<protein>
    <submittedName>
        <fullName evidence="2">Uncharacterized protein</fullName>
    </submittedName>
</protein>
<dbReference type="EMBL" id="MGEQ01000001">
    <property type="protein sequence ID" value="OGL88222.1"/>
    <property type="molecule type" value="Genomic_DNA"/>
</dbReference>
<comment type="caution">
    <text evidence="2">The sequence shown here is derived from an EMBL/GenBank/DDBJ whole genome shotgun (WGS) entry which is preliminary data.</text>
</comment>
<accession>A0A1F7VCF5</accession>
<evidence type="ECO:0000256" key="1">
    <source>
        <dbReference type="SAM" id="MobiDB-lite"/>
    </source>
</evidence>
<sequence length="313" mass="35972">MTEQALLDLVMQWHHAHPIVMPVAEVTLGLIGLKVFVWPTAKWITDTGLRLVGLDNAPQHARLLQAQRRQHALEQQRRAPRIVLEPVVREPEKKKKKPKPEEITLPDAETNADMYVEWCVQRLQDDTTKEAELIGDKIDHLRMNELNLLNIAEQSADHKRILDAIAKRTQEQRTASMEQFMQCADRSEVARIEITEYGWCIVTTSLKMEWNGIVRALGKMEIHLDLMGRMRIYNQTNRITNETHVYDHPLIRNGIPFLPGVIEAAVIQAVAEHNLGTVLDVLLPFLTRVTEKPFVAITEWPEAQTHVRLARQI</sequence>
<gene>
    <name evidence="2" type="ORF">A3I41_00645</name>
</gene>
<feature type="region of interest" description="Disordered" evidence="1">
    <location>
        <begin position="87"/>
        <end position="106"/>
    </location>
</feature>
<organism evidence="2 3">
    <name type="scientific">Candidatus Uhrbacteria bacterium RIFCSPLOWO2_02_FULL_48_18</name>
    <dbReference type="NCBI Taxonomy" id="1802408"/>
    <lineage>
        <taxon>Bacteria</taxon>
        <taxon>Candidatus Uhriibacteriota</taxon>
    </lineage>
</organism>
<name>A0A1F7VCF5_9BACT</name>
<proteinExistence type="predicted"/>
<evidence type="ECO:0000313" key="3">
    <source>
        <dbReference type="Proteomes" id="UP000176593"/>
    </source>
</evidence>
<dbReference type="AlphaFoldDB" id="A0A1F7VCF5"/>
<evidence type="ECO:0000313" key="2">
    <source>
        <dbReference type="EMBL" id="OGL88222.1"/>
    </source>
</evidence>
<dbReference type="Proteomes" id="UP000176593">
    <property type="component" value="Unassembled WGS sequence"/>
</dbReference>